<keyword evidence="3" id="KW-1185">Reference proteome</keyword>
<sequence length="403" mass="46854">MEKSLMTTPTGGVVSKFQIFNLDLPIELRRMICRMPYMSWVFAEAPMATPLCRHEVYDKITAGYDDLTIRQESVPRSFEFPCRILKFNTAMSFDFFDLVTSITASTKQRDKYKLLENLTFVMAFVFLTAFTVWAIILYKIQEKDAFIFSLVSNSYKWMYFIFFLTFEAWSKTAVLFHVVWDQYFLMAMLLIHSYWLRWRVISNISTNQTQRSSARDYSHFRLLCKYMNAAHVGISTPFILAVLFLYLLVGSLGAYQFKLAVKYRLQVRQLVKMRMSKEDKIGRIAAKSLQLFGLELTEQNFVQSSYLLSYYLSLSTYVVSAFSPMLIEPDPFVSLLNSRQKFYFENIHANLLNPPANLVARWKLISKFNNISSDILRMTAPSALVGLPRVTGRVPVTRIPAQF</sequence>
<evidence type="ECO:0000313" key="2">
    <source>
        <dbReference type="EMBL" id="OXA49099.1"/>
    </source>
</evidence>
<dbReference type="EMBL" id="LNIX01000011">
    <property type="protein sequence ID" value="OXA49099.1"/>
    <property type="molecule type" value="Genomic_DNA"/>
</dbReference>
<reference evidence="2 3" key="1">
    <citation type="submission" date="2015-12" db="EMBL/GenBank/DDBJ databases">
        <title>The genome of Folsomia candida.</title>
        <authorList>
            <person name="Faddeeva A."/>
            <person name="Derks M.F."/>
            <person name="Anvar Y."/>
            <person name="Smit S."/>
            <person name="Van Straalen N."/>
            <person name="Roelofs D."/>
        </authorList>
    </citation>
    <scope>NUCLEOTIDE SEQUENCE [LARGE SCALE GENOMIC DNA]</scope>
    <source>
        <strain evidence="2 3">VU population</strain>
        <tissue evidence="2">Whole body</tissue>
    </source>
</reference>
<feature type="transmembrane region" description="Helical" evidence="1">
    <location>
        <begin position="229"/>
        <end position="255"/>
    </location>
</feature>
<protein>
    <submittedName>
        <fullName evidence="2">Uncharacterized protein</fullName>
    </submittedName>
</protein>
<gene>
    <name evidence="2" type="ORF">Fcan01_16481</name>
</gene>
<keyword evidence="1" id="KW-0472">Membrane</keyword>
<dbReference type="AlphaFoldDB" id="A0A226DV60"/>
<keyword evidence="1" id="KW-1133">Transmembrane helix</keyword>
<name>A0A226DV60_FOLCA</name>
<proteinExistence type="predicted"/>
<feature type="transmembrane region" description="Helical" evidence="1">
    <location>
        <begin position="118"/>
        <end position="140"/>
    </location>
</feature>
<accession>A0A226DV60</accession>
<keyword evidence="1" id="KW-0812">Transmembrane</keyword>
<dbReference type="Proteomes" id="UP000198287">
    <property type="component" value="Unassembled WGS sequence"/>
</dbReference>
<evidence type="ECO:0000256" key="1">
    <source>
        <dbReference type="SAM" id="Phobius"/>
    </source>
</evidence>
<evidence type="ECO:0000313" key="3">
    <source>
        <dbReference type="Proteomes" id="UP000198287"/>
    </source>
</evidence>
<organism evidence="2 3">
    <name type="scientific">Folsomia candida</name>
    <name type="common">Springtail</name>
    <dbReference type="NCBI Taxonomy" id="158441"/>
    <lineage>
        <taxon>Eukaryota</taxon>
        <taxon>Metazoa</taxon>
        <taxon>Ecdysozoa</taxon>
        <taxon>Arthropoda</taxon>
        <taxon>Hexapoda</taxon>
        <taxon>Collembola</taxon>
        <taxon>Entomobryomorpha</taxon>
        <taxon>Isotomoidea</taxon>
        <taxon>Isotomidae</taxon>
        <taxon>Proisotominae</taxon>
        <taxon>Folsomia</taxon>
    </lineage>
</organism>
<comment type="caution">
    <text evidence="2">The sequence shown here is derived from an EMBL/GenBank/DDBJ whole genome shotgun (WGS) entry which is preliminary data.</text>
</comment>